<dbReference type="AlphaFoldDB" id="A0A6J0NTV2"/>
<name>A0A6J0NTV2_RAPSA</name>
<evidence type="ECO:0000259" key="1">
    <source>
        <dbReference type="Pfam" id="PF14392"/>
    </source>
</evidence>
<proteinExistence type="predicted"/>
<protein>
    <submittedName>
        <fullName evidence="3">Uncharacterized protein LOC108858852</fullName>
    </submittedName>
</protein>
<accession>A0A6J0NTV2</accession>
<dbReference type="Proteomes" id="UP000504610">
    <property type="component" value="Chromosome 5"/>
</dbReference>
<reference evidence="2" key="1">
    <citation type="journal article" date="2019" name="Database">
        <title>The radish genome database (RadishGD): an integrated information resource for radish genomics.</title>
        <authorList>
            <person name="Yu H.J."/>
            <person name="Baek S."/>
            <person name="Lee Y.J."/>
            <person name="Cho A."/>
            <person name="Mun J.H."/>
        </authorList>
    </citation>
    <scope>NUCLEOTIDE SEQUENCE [LARGE SCALE GENOMIC DNA]</scope>
    <source>
        <strain evidence="2">cv. WK10039</strain>
    </source>
</reference>
<evidence type="ECO:0000313" key="2">
    <source>
        <dbReference type="Proteomes" id="UP000504610"/>
    </source>
</evidence>
<dbReference type="OrthoDB" id="1113844at2759"/>
<sequence length="109" mass="12319">MVDTIAPELGHLEDSDITKLSARIRILLDAFEPLTMDSMVDFSTGEEVSITFEYEKIANYCTICKKLTHTSRTCNMKEPHQRRADYNNHVVDEGYGVLTVVDATPHRGT</sequence>
<dbReference type="InterPro" id="IPR025836">
    <property type="entry name" value="Zn_knuckle_CX2CX4HX4C"/>
</dbReference>
<organism evidence="2 3">
    <name type="scientific">Raphanus sativus</name>
    <name type="common">Radish</name>
    <name type="synonym">Raphanus raphanistrum var. sativus</name>
    <dbReference type="NCBI Taxonomy" id="3726"/>
    <lineage>
        <taxon>Eukaryota</taxon>
        <taxon>Viridiplantae</taxon>
        <taxon>Streptophyta</taxon>
        <taxon>Embryophyta</taxon>
        <taxon>Tracheophyta</taxon>
        <taxon>Spermatophyta</taxon>
        <taxon>Magnoliopsida</taxon>
        <taxon>eudicotyledons</taxon>
        <taxon>Gunneridae</taxon>
        <taxon>Pentapetalae</taxon>
        <taxon>rosids</taxon>
        <taxon>malvids</taxon>
        <taxon>Brassicales</taxon>
        <taxon>Brassicaceae</taxon>
        <taxon>Brassiceae</taxon>
        <taxon>Raphanus</taxon>
    </lineage>
</organism>
<reference evidence="3" key="2">
    <citation type="submission" date="2025-08" db="UniProtKB">
        <authorList>
            <consortium name="RefSeq"/>
        </authorList>
    </citation>
    <scope>IDENTIFICATION</scope>
    <source>
        <tissue evidence="3">Leaf</tissue>
    </source>
</reference>
<evidence type="ECO:0000313" key="3">
    <source>
        <dbReference type="RefSeq" id="XP_018488217.1"/>
    </source>
</evidence>
<dbReference type="GeneID" id="108858852"/>
<gene>
    <name evidence="3" type="primary">LOC108858852</name>
</gene>
<feature type="domain" description="Zinc knuckle CX2CX4HX4C" evidence="1">
    <location>
        <begin position="28"/>
        <end position="75"/>
    </location>
</feature>
<dbReference type="KEGG" id="rsz:108858852"/>
<dbReference type="RefSeq" id="XP_018488217.1">
    <property type="nucleotide sequence ID" value="XM_018632715.1"/>
</dbReference>
<dbReference type="Pfam" id="PF14392">
    <property type="entry name" value="zf-CCHC_4"/>
    <property type="match status" value="1"/>
</dbReference>
<keyword evidence="2" id="KW-1185">Reference proteome</keyword>